<dbReference type="Pfam" id="PF07287">
    <property type="entry name" value="AtuA"/>
    <property type="match status" value="1"/>
</dbReference>
<proteinExistence type="predicted"/>
<evidence type="ECO:0000259" key="1">
    <source>
        <dbReference type="Pfam" id="PF07287"/>
    </source>
</evidence>
<keyword evidence="3" id="KW-1185">Reference proteome</keyword>
<gene>
    <name evidence="2" type="ORF">GCM10009823_16810</name>
</gene>
<reference evidence="3" key="1">
    <citation type="journal article" date="2019" name="Int. J. Syst. Evol. Microbiol.">
        <title>The Global Catalogue of Microorganisms (GCM) 10K type strain sequencing project: providing services to taxonomists for standard genome sequencing and annotation.</title>
        <authorList>
            <consortium name="The Broad Institute Genomics Platform"/>
            <consortium name="The Broad Institute Genome Sequencing Center for Infectious Disease"/>
            <person name="Wu L."/>
            <person name="Ma J."/>
        </authorList>
    </citation>
    <scope>NUCLEOTIDE SEQUENCE [LARGE SCALE GENOMIC DNA]</scope>
    <source>
        <strain evidence="3">JCM 15900</strain>
    </source>
</reference>
<dbReference type="RefSeq" id="WP_291793274.1">
    <property type="nucleotide sequence ID" value="NZ_BAAAPZ010000006.1"/>
</dbReference>
<evidence type="ECO:0000313" key="3">
    <source>
        <dbReference type="Proteomes" id="UP001500984"/>
    </source>
</evidence>
<name>A0ABP5IB43_9MICO</name>
<dbReference type="InterPro" id="IPR010839">
    <property type="entry name" value="AtuA_N"/>
</dbReference>
<dbReference type="PANTHER" id="PTHR47472">
    <property type="entry name" value="PROPIONYL-COA CARBOXYLASE"/>
    <property type="match status" value="1"/>
</dbReference>
<dbReference type="Proteomes" id="UP001500984">
    <property type="component" value="Unassembled WGS sequence"/>
</dbReference>
<comment type="caution">
    <text evidence="2">The sequence shown here is derived from an EMBL/GenBank/DDBJ whole genome shotgun (WGS) entry which is preliminary data.</text>
</comment>
<sequence>MDRLTPALRPRPKDPGHIRLGAGAGYAGDRIDPAVELAQFGMLDYLVFELLGERTVAAAQLRRLHDPDTGYDPMLLERIDAVAAHCAANGTTVITNGGAANPLAAARAVAELLAQRGIPLTVAAVTGDDVQAAVAAADPVLWETGRPVSSAGSALISANAYAGSSGIISALARGADIVITGRVADPSLYVAPLCHSFGWAPDDWHRLGGGTLIGHLLECAGQVTGGYFADPVTKPVDGLDRLGFPFADVAADASAVLSKLQGTGGTVTTATCTEQLLYEVNDLRSYLTPDVIADFSRAQFEQLAPDEVRVSGGTGRARPAELKATLGFHGGWEGEGQISYAGPRALDRAQLAAEVVLSRLDRVHGIVPEDVGVEFIGTGAALRRPPSAVPEEVRLRMAAVLPERRAALAVGREVESLYTNGPAGGGGARHSIREVIAVKSASISRDAVSSEVILHRPATGEGTAAPGDCTIDEEA</sequence>
<accession>A0ABP5IB43</accession>
<dbReference type="PANTHER" id="PTHR47472:SF1">
    <property type="entry name" value="DUF1446-DOMAIN-CONTAINING PROTEIN"/>
    <property type="match status" value="1"/>
</dbReference>
<dbReference type="EMBL" id="BAAAPZ010000006">
    <property type="protein sequence ID" value="GAA2096591.1"/>
    <property type="molecule type" value="Genomic_DNA"/>
</dbReference>
<evidence type="ECO:0000313" key="2">
    <source>
        <dbReference type="EMBL" id="GAA2096591.1"/>
    </source>
</evidence>
<feature type="domain" description="Acyclic terpene utilisation N-terminal" evidence="1">
    <location>
        <begin position="18"/>
        <end position="452"/>
    </location>
</feature>
<organism evidence="2 3">
    <name type="scientific">Brevibacterium salitolerans</name>
    <dbReference type="NCBI Taxonomy" id="1403566"/>
    <lineage>
        <taxon>Bacteria</taxon>
        <taxon>Bacillati</taxon>
        <taxon>Actinomycetota</taxon>
        <taxon>Actinomycetes</taxon>
        <taxon>Micrococcales</taxon>
        <taxon>Brevibacteriaceae</taxon>
        <taxon>Brevibacterium</taxon>
    </lineage>
</organism>
<protein>
    <submittedName>
        <fullName evidence="2">DUF1446 domain-containing protein</fullName>
    </submittedName>
</protein>